<dbReference type="InterPro" id="IPR006203">
    <property type="entry name" value="GHMP_knse_ATP-bd_CS"/>
</dbReference>
<feature type="domain" description="GHMP kinase N-terminal" evidence="7">
    <location>
        <begin position="93"/>
        <end position="175"/>
    </location>
</feature>
<keyword evidence="2" id="KW-0808">Transferase</keyword>
<evidence type="ECO:0000256" key="2">
    <source>
        <dbReference type="ARBA" id="ARBA00022679"/>
    </source>
</evidence>
<dbReference type="Pfam" id="PF00288">
    <property type="entry name" value="GHMP_kinases_N"/>
    <property type="match status" value="1"/>
</dbReference>
<name>A0A2A9HK45_TEPT2</name>
<dbReference type="InterPro" id="IPR000705">
    <property type="entry name" value="Galactokinase"/>
</dbReference>
<dbReference type="AlphaFoldDB" id="A0A2A9HK45"/>
<sequence>MEPASAARAAFREHFGAEPALLVRAPGRVNLIGEHTDYNGLPVLPFAIGRATLLAVGPADAPRLEAVSEGFPVPASLPLDADPATVAEPWHRYLAAALAVLGDRLAGRGARVAIASDLPPASGLSSSSALVVGLLLGLDGLFGLGLGPPALADLAARAERIAGAETGGMDQQVIALARAGHLLRIDFLPPSTRHLPVPPGWAFVVASSGQPAPKGGAARAAYNERVVATRVAAALIADMLGAELEGTPVLGNVADIDAAPILVDELPARVSPRKAAASLGVPVERFVGLAADTFDPDVLLPVRAYARHVLAEAERVDLACAAVEAADLRTLGELMLASHASLRDDYRCSTPALDALVAAMTKAGAAGARLTGAGFGGFAIAACERGREPAVIEAALAAAGGPAFAVEPSDGAALL</sequence>
<dbReference type="RefSeq" id="WP_165772742.1">
    <property type="nucleotide sequence ID" value="NZ_PDJQ01000001.1"/>
</dbReference>
<dbReference type="InterPro" id="IPR019741">
    <property type="entry name" value="Galactokinase_CS"/>
</dbReference>
<dbReference type="PANTHER" id="PTHR10457:SF7">
    <property type="entry name" value="GALACTOKINASE-RELATED"/>
    <property type="match status" value="1"/>
</dbReference>
<dbReference type="Gene3D" id="3.30.230.10">
    <property type="match status" value="1"/>
</dbReference>
<evidence type="ECO:0000259" key="8">
    <source>
        <dbReference type="Pfam" id="PF08544"/>
    </source>
</evidence>
<dbReference type="PANTHER" id="PTHR10457">
    <property type="entry name" value="MEVALONATE KINASE/GALACTOKINASE"/>
    <property type="match status" value="1"/>
</dbReference>
<protein>
    <submittedName>
        <fullName evidence="10">Galactokinase</fullName>
    </submittedName>
</protein>
<dbReference type="SUPFAM" id="SSF54211">
    <property type="entry name" value="Ribosomal protein S5 domain 2-like"/>
    <property type="match status" value="1"/>
</dbReference>
<accession>A0A2A9HK45</accession>
<feature type="domain" description="Galactokinase N-terminal" evidence="9">
    <location>
        <begin position="10"/>
        <end position="58"/>
    </location>
</feature>
<dbReference type="PIRSF" id="PIRSF000530">
    <property type="entry name" value="Galactokinase"/>
    <property type="match status" value="1"/>
</dbReference>
<dbReference type="Proteomes" id="UP000223071">
    <property type="component" value="Unassembled WGS sequence"/>
</dbReference>
<dbReference type="InterPro" id="IPR013750">
    <property type="entry name" value="GHMP_kinase_C_dom"/>
</dbReference>
<dbReference type="InterPro" id="IPR014721">
    <property type="entry name" value="Ribsml_uS5_D2-typ_fold_subgr"/>
</dbReference>
<comment type="similarity">
    <text evidence="1">Belongs to the GHMP kinase family. GalK subfamily.</text>
</comment>
<dbReference type="EMBL" id="PDJQ01000001">
    <property type="protein sequence ID" value="PFG75415.1"/>
    <property type="molecule type" value="Genomic_DNA"/>
</dbReference>
<evidence type="ECO:0000313" key="10">
    <source>
        <dbReference type="EMBL" id="PFG75415.1"/>
    </source>
</evidence>
<dbReference type="PROSITE" id="PS00106">
    <property type="entry name" value="GALACTOKINASE"/>
    <property type="match status" value="1"/>
</dbReference>
<dbReference type="InterPro" id="IPR020568">
    <property type="entry name" value="Ribosomal_Su5_D2-typ_SF"/>
</dbReference>
<evidence type="ECO:0000256" key="1">
    <source>
        <dbReference type="ARBA" id="ARBA00006566"/>
    </source>
</evidence>
<keyword evidence="11" id="KW-1185">Reference proteome</keyword>
<evidence type="ECO:0000256" key="6">
    <source>
        <dbReference type="ARBA" id="ARBA00023144"/>
    </source>
</evidence>
<dbReference type="PROSITE" id="PS00627">
    <property type="entry name" value="GHMP_KINASES_ATP"/>
    <property type="match status" value="1"/>
</dbReference>
<dbReference type="SUPFAM" id="SSF55060">
    <property type="entry name" value="GHMP Kinase, C-terminal domain"/>
    <property type="match status" value="1"/>
</dbReference>
<feature type="domain" description="GHMP kinase C-terminal" evidence="8">
    <location>
        <begin position="322"/>
        <end position="398"/>
    </location>
</feature>
<evidence type="ECO:0000256" key="5">
    <source>
        <dbReference type="ARBA" id="ARBA00022840"/>
    </source>
</evidence>
<keyword evidence="6" id="KW-0299">Galactose metabolism</keyword>
<evidence type="ECO:0000256" key="4">
    <source>
        <dbReference type="ARBA" id="ARBA00022777"/>
    </source>
</evidence>
<keyword evidence="3" id="KW-0547">Nucleotide-binding</keyword>
<dbReference type="InterPro" id="IPR006204">
    <property type="entry name" value="GHMP_kinase_N_dom"/>
</dbReference>
<dbReference type="PRINTS" id="PR00959">
    <property type="entry name" value="MEVGALKINASE"/>
</dbReference>
<reference evidence="10 11" key="1">
    <citation type="submission" date="2017-09" db="EMBL/GenBank/DDBJ databases">
        <title>Sequencing the genomes of two abundant thermophiles in Great Basin hot springs: Thermocrinis jamiesonii and novel Chloroflexi Thermoflexus hugenholtzii.</title>
        <authorList>
            <person name="Hedlund B."/>
        </authorList>
    </citation>
    <scope>NUCLEOTIDE SEQUENCE [LARGE SCALE GENOMIC DNA]</scope>
    <source>
        <strain evidence="10 11">G233</strain>
    </source>
</reference>
<evidence type="ECO:0000259" key="9">
    <source>
        <dbReference type="Pfam" id="PF10509"/>
    </source>
</evidence>
<dbReference type="GO" id="GO:0005524">
    <property type="term" value="F:ATP binding"/>
    <property type="evidence" value="ECO:0007669"/>
    <property type="project" value="UniProtKB-KW"/>
</dbReference>
<dbReference type="InterPro" id="IPR006206">
    <property type="entry name" value="Mevalonate/galactokinase"/>
</dbReference>
<dbReference type="InterPro" id="IPR036554">
    <property type="entry name" value="GHMP_kinase_C_sf"/>
</dbReference>
<dbReference type="Gene3D" id="3.30.70.890">
    <property type="entry name" value="GHMP kinase, C-terminal domain"/>
    <property type="match status" value="1"/>
</dbReference>
<gene>
    <name evidence="10" type="ORF">A9A59_2684</name>
</gene>
<proteinExistence type="inferred from homology"/>
<evidence type="ECO:0000256" key="3">
    <source>
        <dbReference type="ARBA" id="ARBA00022741"/>
    </source>
</evidence>
<keyword evidence="5" id="KW-0067">ATP-binding</keyword>
<dbReference type="GO" id="GO:0006012">
    <property type="term" value="P:galactose metabolic process"/>
    <property type="evidence" value="ECO:0007669"/>
    <property type="project" value="UniProtKB-KW"/>
</dbReference>
<dbReference type="InterPro" id="IPR019539">
    <property type="entry name" value="GalKase_N"/>
</dbReference>
<evidence type="ECO:0000259" key="7">
    <source>
        <dbReference type="Pfam" id="PF00288"/>
    </source>
</evidence>
<comment type="caution">
    <text evidence="10">The sequence shown here is derived from an EMBL/GenBank/DDBJ whole genome shotgun (WGS) entry which is preliminary data.</text>
</comment>
<keyword evidence="4 10" id="KW-0418">Kinase</keyword>
<keyword evidence="6" id="KW-0119">Carbohydrate metabolism</keyword>
<dbReference type="GO" id="GO:0004335">
    <property type="term" value="F:galactokinase activity"/>
    <property type="evidence" value="ECO:0007669"/>
    <property type="project" value="InterPro"/>
</dbReference>
<dbReference type="Pfam" id="PF08544">
    <property type="entry name" value="GHMP_kinases_C"/>
    <property type="match status" value="1"/>
</dbReference>
<organism evidence="10 11">
    <name type="scientific">Tepidiforma thermophila (strain KCTC 52669 / CGMCC 1.13589 / G233)</name>
    <dbReference type="NCBI Taxonomy" id="2761530"/>
    <lineage>
        <taxon>Bacteria</taxon>
        <taxon>Bacillati</taxon>
        <taxon>Chloroflexota</taxon>
        <taxon>Tepidiformia</taxon>
        <taxon>Tepidiformales</taxon>
        <taxon>Tepidiformaceae</taxon>
        <taxon>Tepidiforma</taxon>
    </lineage>
</organism>
<dbReference type="Pfam" id="PF10509">
    <property type="entry name" value="GalKase_gal_bdg"/>
    <property type="match status" value="1"/>
</dbReference>
<dbReference type="PRINTS" id="PR00473">
    <property type="entry name" value="GALCTOKINASE"/>
</dbReference>
<evidence type="ECO:0000313" key="11">
    <source>
        <dbReference type="Proteomes" id="UP000223071"/>
    </source>
</evidence>
<dbReference type="GO" id="GO:0005829">
    <property type="term" value="C:cytosol"/>
    <property type="evidence" value="ECO:0007669"/>
    <property type="project" value="TreeGrafter"/>
</dbReference>